<proteinExistence type="predicted"/>
<organism evidence="1 2">
    <name type="scientific">Dermacentor silvarum</name>
    <name type="common">Tick</name>
    <dbReference type="NCBI Taxonomy" id="543639"/>
    <lineage>
        <taxon>Eukaryota</taxon>
        <taxon>Metazoa</taxon>
        <taxon>Ecdysozoa</taxon>
        <taxon>Arthropoda</taxon>
        <taxon>Chelicerata</taxon>
        <taxon>Arachnida</taxon>
        <taxon>Acari</taxon>
        <taxon>Parasitiformes</taxon>
        <taxon>Ixodida</taxon>
        <taxon>Ixodoidea</taxon>
        <taxon>Ixodidae</taxon>
        <taxon>Rhipicephalinae</taxon>
        <taxon>Dermacentor</taxon>
    </lineage>
</organism>
<protein>
    <submittedName>
        <fullName evidence="1">Uncharacterized protein</fullName>
    </submittedName>
</protein>
<comment type="caution">
    <text evidence="1">The sequence shown here is derived from an EMBL/GenBank/DDBJ whole genome shotgun (WGS) entry which is preliminary data.</text>
</comment>
<accession>A0ACB8E3B5</accession>
<gene>
    <name evidence="1" type="ORF">HPB49_021410</name>
</gene>
<evidence type="ECO:0000313" key="1">
    <source>
        <dbReference type="EMBL" id="KAH7981084.1"/>
    </source>
</evidence>
<sequence>MRPAVFLLSLFYCSALASESKLIASTSQGQLIGKTERFNGNAVEAYLGIPYAQPPVGKLRFRKPAPLDSWNGTYDASRAKHSCIQTLYPIIFHIETDLSEDCLYLNVWTPSKQGPRKPVLVWIHGGAFKFGSSHERWYNGAALASLNNVVVVSLNYRLGVFGFFNSGDEEAPGNVGLWDQNEALKWIRKNIGNFGGNPDLVTLFGESAGSMSVHAHMLSPHSKGLFRRAFMLSGTLSYNLPVESVSESVQRGNVVARILGCTGSRAAQLRCLRTKGAEDLHKAAEEAASNRIVTFFPTSKSEFLPVLPSRAAATKDYDPVDALVSVTEDEGAFAAIFQPENRLWEQELSQLDDEALKKTIQLLVQVWSQDKVLPIGVAYIDRAASNGKQAVRKALIDYAGDAYFKCPSMAFSRKHSQGGGKVYAFVFGYRSDKYEFPAFFGVPHTSDIPYYMGGPFLDAEKYTDKDREVSRKTMDMLVSFAKTGKPAHPGGLSWPAFSEKEPIFQWIQPGNYTQVKDLSEGRCEQFKKLL</sequence>
<dbReference type="EMBL" id="CM023470">
    <property type="protein sequence ID" value="KAH7981084.1"/>
    <property type="molecule type" value="Genomic_DNA"/>
</dbReference>
<name>A0ACB8E3B5_DERSI</name>
<dbReference type="Proteomes" id="UP000821865">
    <property type="component" value="Chromosome 1"/>
</dbReference>
<evidence type="ECO:0000313" key="2">
    <source>
        <dbReference type="Proteomes" id="UP000821865"/>
    </source>
</evidence>
<reference evidence="1" key="1">
    <citation type="submission" date="2020-05" db="EMBL/GenBank/DDBJ databases">
        <title>Large-scale comparative analyses of tick genomes elucidate their genetic diversity and vector capacities.</title>
        <authorList>
            <person name="Jia N."/>
            <person name="Wang J."/>
            <person name="Shi W."/>
            <person name="Du L."/>
            <person name="Sun Y."/>
            <person name="Zhan W."/>
            <person name="Jiang J."/>
            <person name="Wang Q."/>
            <person name="Zhang B."/>
            <person name="Ji P."/>
            <person name="Sakyi L.B."/>
            <person name="Cui X."/>
            <person name="Yuan T."/>
            <person name="Jiang B."/>
            <person name="Yang W."/>
            <person name="Lam T.T.-Y."/>
            <person name="Chang Q."/>
            <person name="Ding S."/>
            <person name="Wang X."/>
            <person name="Zhu J."/>
            <person name="Ruan X."/>
            <person name="Zhao L."/>
            <person name="Wei J."/>
            <person name="Que T."/>
            <person name="Du C."/>
            <person name="Cheng J."/>
            <person name="Dai P."/>
            <person name="Han X."/>
            <person name="Huang E."/>
            <person name="Gao Y."/>
            <person name="Liu J."/>
            <person name="Shao H."/>
            <person name="Ye R."/>
            <person name="Li L."/>
            <person name="Wei W."/>
            <person name="Wang X."/>
            <person name="Wang C."/>
            <person name="Yang T."/>
            <person name="Huo Q."/>
            <person name="Li W."/>
            <person name="Guo W."/>
            <person name="Chen H."/>
            <person name="Zhou L."/>
            <person name="Ni X."/>
            <person name="Tian J."/>
            <person name="Zhou Y."/>
            <person name="Sheng Y."/>
            <person name="Liu T."/>
            <person name="Pan Y."/>
            <person name="Xia L."/>
            <person name="Li J."/>
            <person name="Zhao F."/>
            <person name="Cao W."/>
        </authorList>
    </citation>
    <scope>NUCLEOTIDE SEQUENCE</scope>
    <source>
        <strain evidence="1">Dsil-2018</strain>
    </source>
</reference>
<keyword evidence="2" id="KW-1185">Reference proteome</keyword>